<dbReference type="Proteomes" id="UP001595965">
    <property type="component" value="Unassembled WGS sequence"/>
</dbReference>
<evidence type="ECO:0000313" key="7">
    <source>
        <dbReference type="Proteomes" id="UP001595965"/>
    </source>
</evidence>
<evidence type="ECO:0000259" key="5">
    <source>
        <dbReference type="PROSITE" id="PS51387"/>
    </source>
</evidence>
<dbReference type="PROSITE" id="PS51387">
    <property type="entry name" value="FAD_PCMH"/>
    <property type="match status" value="1"/>
</dbReference>
<dbReference type="EMBL" id="JBHSEN010000001">
    <property type="protein sequence ID" value="MFC4428854.1"/>
    <property type="molecule type" value="Genomic_DNA"/>
</dbReference>
<dbReference type="InterPro" id="IPR006094">
    <property type="entry name" value="Oxid_FAD_bind_N"/>
</dbReference>
<gene>
    <name evidence="6" type="ORF">ACFO0K_04070</name>
</gene>
<evidence type="ECO:0000256" key="3">
    <source>
        <dbReference type="ARBA" id="ARBA00022644"/>
    </source>
</evidence>
<dbReference type="Gene3D" id="3.30.465.10">
    <property type="match status" value="1"/>
</dbReference>
<dbReference type="InterPro" id="IPR016169">
    <property type="entry name" value="FAD-bd_PCMH_sub2"/>
</dbReference>
<dbReference type="SUPFAM" id="SSF56176">
    <property type="entry name" value="FAD-binding/transporter-associated domain-like"/>
    <property type="match status" value="1"/>
</dbReference>
<evidence type="ECO:0000256" key="2">
    <source>
        <dbReference type="ARBA" id="ARBA00005466"/>
    </source>
</evidence>
<protein>
    <submittedName>
        <fullName evidence="6">D-arabinono-1,4-lactone oxidase</fullName>
    </submittedName>
</protein>
<dbReference type="InterPro" id="IPR016167">
    <property type="entry name" value="FAD-bd_PCMH_sub1"/>
</dbReference>
<dbReference type="InterPro" id="IPR006093">
    <property type="entry name" value="Oxy_OxRdtase_FAD_BS"/>
</dbReference>
<dbReference type="InterPro" id="IPR016166">
    <property type="entry name" value="FAD-bd_PCMH"/>
</dbReference>
<sequence>MDTTRNFTNWSGSVSCVPEAWHYPADEVDVARLVRQARSGGQALRPLGSGHSSSALVATDGALVSLDRLSGVVSTDPHRGLATVLPGTGLADLGSALAEAGLGLENFGDVDYQAIAGAIATGTHGTGRDLGNLSSMLVGGRLVSGTGEVVRFGTESDDSDSDDSLLRAVQVSLGSLGFLTSLTLQVRPAYELRRTNWMTHIDWVLEHYAELVASNRNMDFYWYPRSDLAQVRMLNEPGQEPDLLPPGRLKRDETGPSYEIIPNRREIPFEEMEYMIPLDTGLEAFRQVRQRVRERHRDRVGWRVLVRTIAPDRGMLSTANGRPTMTIALLHNATLPYRDYFSDMEPLLRGFEGRPHWGKKHSATAERLAPLYPEWEEFGRWRRELDPDGVFLNDHLRALLIGTPSSPSASAAEIWKER</sequence>
<dbReference type="InterPro" id="IPR010031">
    <property type="entry name" value="FAD_lactone_oxidase-like"/>
</dbReference>
<dbReference type="PIRSF" id="PIRSF000136">
    <property type="entry name" value="LGO_GLO"/>
    <property type="match status" value="1"/>
</dbReference>
<dbReference type="InterPro" id="IPR036318">
    <property type="entry name" value="FAD-bd_PCMH-like_sf"/>
</dbReference>
<dbReference type="RefSeq" id="WP_378108217.1">
    <property type="nucleotide sequence ID" value="NZ_JBHSEN010000001.1"/>
</dbReference>
<keyword evidence="7" id="KW-1185">Reference proteome</keyword>
<reference evidence="7" key="1">
    <citation type="journal article" date="2019" name="Int. J. Syst. Evol. Microbiol.">
        <title>The Global Catalogue of Microorganisms (GCM) 10K type strain sequencing project: providing services to taxonomists for standard genome sequencing and annotation.</title>
        <authorList>
            <consortium name="The Broad Institute Genomics Platform"/>
            <consortium name="The Broad Institute Genome Sequencing Center for Infectious Disease"/>
            <person name="Wu L."/>
            <person name="Ma J."/>
        </authorList>
    </citation>
    <scope>NUCLEOTIDE SEQUENCE [LARGE SCALE GENOMIC DNA]</scope>
    <source>
        <strain evidence="7">CGMCC 1.12125</strain>
    </source>
</reference>
<dbReference type="PROSITE" id="PS00862">
    <property type="entry name" value="OX2_COVAL_FAD"/>
    <property type="match status" value="1"/>
</dbReference>
<name>A0ABV8XTE0_9MICC</name>
<dbReference type="Pfam" id="PF04030">
    <property type="entry name" value="ALO"/>
    <property type="match status" value="2"/>
</dbReference>
<dbReference type="Gene3D" id="3.30.70.2520">
    <property type="match status" value="1"/>
</dbReference>
<dbReference type="Gene3D" id="1.10.45.10">
    <property type="entry name" value="Vanillyl-alcohol Oxidase, Chain A, domain 4"/>
    <property type="match status" value="1"/>
</dbReference>
<accession>A0ABV8XTE0</accession>
<evidence type="ECO:0000256" key="1">
    <source>
        <dbReference type="ARBA" id="ARBA00005147"/>
    </source>
</evidence>
<dbReference type="PANTHER" id="PTHR43762:SF1">
    <property type="entry name" value="D-ARABINONO-1,4-LACTONE OXIDASE"/>
    <property type="match status" value="1"/>
</dbReference>
<keyword evidence="3" id="KW-0060">Ascorbate biosynthesis</keyword>
<comment type="similarity">
    <text evidence="2">Belongs to the oxygen-dependent FAD-linked oxidoreductase family.</text>
</comment>
<dbReference type="PROSITE" id="PS51257">
    <property type="entry name" value="PROKAR_LIPOPROTEIN"/>
    <property type="match status" value="1"/>
</dbReference>
<dbReference type="Gene3D" id="3.30.43.10">
    <property type="entry name" value="Uridine Diphospho-n-acetylenolpyruvylglucosamine Reductase, domain 2"/>
    <property type="match status" value="1"/>
</dbReference>
<organism evidence="6 7">
    <name type="scientific">Citricoccus alkalitolerans</name>
    <dbReference type="NCBI Taxonomy" id="246603"/>
    <lineage>
        <taxon>Bacteria</taxon>
        <taxon>Bacillati</taxon>
        <taxon>Actinomycetota</taxon>
        <taxon>Actinomycetes</taxon>
        <taxon>Micrococcales</taxon>
        <taxon>Micrococcaceae</taxon>
        <taxon>Citricoccus</taxon>
    </lineage>
</organism>
<dbReference type="InterPro" id="IPR007173">
    <property type="entry name" value="ALO_C"/>
</dbReference>
<proteinExistence type="inferred from homology"/>
<evidence type="ECO:0000313" key="6">
    <source>
        <dbReference type="EMBL" id="MFC4428854.1"/>
    </source>
</evidence>
<dbReference type="Pfam" id="PF01565">
    <property type="entry name" value="FAD_binding_4"/>
    <property type="match status" value="1"/>
</dbReference>
<feature type="domain" description="FAD-binding PCMH-type" evidence="5">
    <location>
        <begin position="14"/>
        <end position="189"/>
    </location>
</feature>
<dbReference type="InterPro" id="IPR016171">
    <property type="entry name" value="Vanillyl_alc_oxidase_C-sub2"/>
</dbReference>
<keyword evidence="4" id="KW-0560">Oxidoreductase</keyword>
<dbReference type="PANTHER" id="PTHR43762">
    <property type="entry name" value="L-GULONOLACTONE OXIDASE"/>
    <property type="match status" value="1"/>
</dbReference>
<comment type="caution">
    <text evidence="6">The sequence shown here is derived from an EMBL/GenBank/DDBJ whole genome shotgun (WGS) entry which is preliminary data.</text>
</comment>
<evidence type="ECO:0000256" key="4">
    <source>
        <dbReference type="ARBA" id="ARBA00023002"/>
    </source>
</evidence>
<comment type="pathway">
    <text evidence="1">Cofactor biosynthesis; L-ascorbate biosynthesis.</text>
</comment>